<feature type="transmembrane region" description="Helical" evidence="1">
    <location>
        <begin position="68"/>
        <end position="86"/>
    </location>
</feature>
<organism evidence="2 4">
    <name type="scientific">Acetivibrio saccincola</name>
    <dbReference type="NCBI Taxonomy" id="1677857"/>
    <lineage>
        <taxon>Bacteria</taxon>
        <taxon>Bacillati</taxon>
        <taxon>Bacillota</taxon>
        <taxon>Clostridia</taxon>
        <taxon>Eubacteriales</taxon>
        <taxon>Oscillospiraceae</taxon>
        <taxon>Acetivibrio</taxon>
    </lineage>
</organism>
<feature type="transmembrane region" description="Helical" evidence="1">
    <location>
        <begin position="14"/>
        <end position="39"/>
    </location>
</feature>
<dbReference type="Proteomes" id="UP000233534">
    <property type="component" value="Chromosome"/>
</dbReference>
<feature type="transmembrane region" description="Helical" evidence="1">
    <location>
        <begin position="259"/>
        <end position="280"/>
    </location>
</feature>
<protein>
    <submittedName>
        <fullName evidence="2">Uncharacterized protein</fullName>
    </submittedName>
</protein>
<sequence>MRQLQDLLNYFEDLLPSLVTAIILLVVAYLAALIAKAIVVKGLKLLKLEKYTDKLGVVDEVTGSSLEFIGKLVFLIVFLMFLPAVLDRLGMQNVSNTISGLVSQFINFIPNIIAAILILVFGVFIARIIRQLITPMLKRLNIDKLQEKAGVGGDESVTLSSMISYVIYVIILIPIIIAALQTLNITAISQPATVVLDQIFTIIPQIIVAIILIVIGTYVARITGKLLTNLLSGIGADAVTKKIISTDSSKMKDFSLSKVIGEVVKYIIILLFVVQALNVIKLDVLQSVGEAIIAYLPFVISAIIIMGVALFFATWLESIMRKKYPNATLTTLIVKYAIIIIAVFMTLIQLDIASSIVNAAFIIILGAIAIAFAIAFGMGGREFAAKTMEKLSQQNNSNEK</sequence>
<keyword evidence="1" id="KW-0812">Transmembrane</keyword>
<dbReference type="Proteomes" id="UP000239720">
    <property type="component" value="Unassembled WGS sequence"/>
</dbReference>
<gene>
    <name evidence="3" type="ORF">B9R14_05220</name>
    <name evidence="2" type="ORF">HVS_14110</name>
</gene>
<dbReference type="OrthoDB" id="1411407at2"/>
<feature type="transmembrane region" description="Helical" evidence="1">
    <location>
        <begin position="199"/>
        <end position="220"/>
    </location>
</feature>
<accession>A0A2K9EKZ2</accession>
<dbReference type="Pfam" id="PF05552">
    <property type="entry name" value="MS_channel_1st_1"/>
    <property type="match status" value="4"/>
</dbReference>
<name>A0A2K9EKZ2_9FIRM</name>
<dbReference type="InterPro" id="IPR045275">
    <property type="entry name" value="MscS_archaea/bacteria_type"/>
</dbReference>
<feature type="transmembrane region" description="Helical" evidence="1">
    <location>
        <begin position="292"/>
        <end position="316"/>
    </location>
</feature>
<dbReference type="KEGG" id="hsc:HVS_14110"/>
<dbReference type="NCBIfam" id="NF033912">
    <property type="entry name" value="msc"/>
    <property type="match status" value="1"/>
</dbReference>
<proteinExistence type="predicted"/>
<keyword evidence="1" id="KW-1133">Transmembrane helix</keyword>
<feature type="transmembrane region" description="Helical" evidence="1">
    <location>
        <begin position="328"/>
        <end position="350"/>
    </location>
</feature>
<dbReference type="Gene3D" id="1.10.287.1260">
    <property type="match status" value="1"/>
</dbReference>
<dbReference type="AlphaFoldDB" id="A0A2K9EKZ2"/>
<dbReference type="PANTHER" id="PTHR30221">
    <property type="entry name" value="SMALL-CONDUCTANCE MECHANOSENSITIVE CHANNEL"/>
    <property type="match status" value="1"/>
</dbReference>
<dbReference type="InterPro" id="IPR008910">
    <property type="entry name" value="MSC_TM_helix"/>
</dbReference>
<keyword evidence="1" id="KW-0472">Membrane</keyword>
<evidence type="ECO:0000313" key="4">
    <source>
        <dbReference type="Proteomes" id="UP000233534"/>
    </source>
</evidence>
<reference evidence="3 5" key="2">
    <citation type="journal article" date="2018" name="Syst. Appl. Microbiol.">
        <title>Characterization and high-quality draft genome sequence of Herbivorax saccincola A7, an anaerobic, alkaliphilic, thermophilic, cellulolytic, and xylanolytic bacterium.</title>
        <authorList>
            <person name="Aikawa S."/>
            <person name="Baramee S."/>
            <person name="Sermsathanaswadi J."/>
            <person name="Thianheng P."/>
            <person name="Tachaapaikoon C."/>
            <person name="Shikata A."/>
            <person name="Waeonukul R."/>
            <person name="Pason P."/>
            <person name="Ratanakhanokchai K."/>
            <person name="Kosugi A."/>
        </authorList>
    </citation>
    <scope>NUCLEOTIDE SEQUENCE [LARGE SCALE GENOMIC DNA]</scope>
    <source>
        <strain evidence="3 5">A7</strain>
    </source>
</reference>
<evidence type="ECO:0000313" key="3">
    <source>
        <dbReference type="EMBL" id="PQQ66209.1"/>
    </source>
</evidence>
<dbReference type="EMBL" id="CP025197">
    <property type="protein sequence ID" value="AUG58683.1"/>
    <property type="molecule type" value="Genomic_DNA"/>
</dbReference>
<keyword evidence="4" id="KW-1185">Reference proteome</keyword>
<feature type="transmembrane region" description="Helical" evidence="1">
    <location>
        <begin position="165"/>
        <end position="187"/>
    </location>
</feature>
<dbReference type="EMBL" id="NEMB01000003">
    <property type="protein sequence ID" value="PQQ66209.1"/>
    <property type="molecule type" value="Genomic_DNA"/>
</dbReference>
<feature type="transmembrane region" description="Helical" evidence="1">
    <location>
        <begin position="356"/>
        <end position="378"/>
    </location>
</feature>
<evidence type="ECO:0000313" key="2">
    <source>
        <dbReference type="EMBL" id="AUG58683.1"/>
    </source>
</evidence>
<evidence type="ECO:0000313" key="5">
    <source>
        <dbReference type="Proteomes" id="UP000239720"/>
    </source>
</evidence>
<dbReference type="GO" id="GO:0008381">
    <property type="term" value="F:mechanosensitive monoatomic ion channel activity"/>
    <property type="evidence" value="ECO:0007669"/>
    <property type="project" value="InterPro"/>
</dbReference>
<dbReference type="RefSeq" id="WP_101303287.1">
    <property type="nucleotide sequence ID" value="NZ_CP025197.1"/>
</dbReference>
<feature type="transmembrane region" description="Helical" evidence="1">
    <location>
        <begin position="106"/>
        <end position="129"/>
    </location>
</feature>
<evidence type="ECO:0000256" key="1">
    <source>
        <dbReference type="SAM" id="Phobius"/>
    </source>
</evidence>
<dbReference type="PANTHER" id="PTHR30221:SF1">
    <property type="entry name" value="SMALL-CONDUCTANCE MECHANOSENSITIVE CHANNEL"/>
    <property type="match status" value="1"/>
</dbReference>
<reference evidence="2 4" key="1">
    <citation type="submission" date="2017-12" db="EMBL/GenBank/DDBJ databases">
        <title>Complete genome sequence of Herbivorax saccincola GGR1, a novel Cellulosome-producing hydrolytic bacterium in a thermophilic biogas plant, established by Illumina and Nanopore MinION sequencing.</title>
        <authorList>
            <person name="Pechtl A."/>
            <person name="Ruckert C."/>
            <person name="Koeck D.E."/>
            <person name="Maus I."/>
            <person name="Winkler A."/>
            <person name="Kalinowski J."/>
            <person name="Puhler A."/>
            <person name="Schwarz W.W."/>
            <person name="Zverlov V.V."/>
            <person name="Schluter A."/>
            <person name="Liebl W."/>
        </authorList>
    </citation>
    <scope>NUCLEOTIDE SEQUENCE [LARGE SCALE GENOMIC DNA]</scope>
    <source>
        <strain evidence="2">GGR1</strain>
        <strain evidence="4">SR1</strain>
    </source>
</reference>